<dbReference type="InterPro" id="IPR011250">
    <property type="entry name" value="OMP/PagP_B-barrel"/>
</dbReference>
<protein>
    <submittedName>
        <fullName evidence="4">Outer membrane protein</fullName>
    </submittedName>
</protein>
<feature type="chain" id="PRO_5046324063" evidence="2">
    <location>
        <begin position="22"/>
        <end position="235"/>
    </location>
</feature>
<dbReference type="RefSeq" id="WP_400188155.1">
    <property type="nucleotide sequence ID" value="NZ_JBGORX010000005.1"/>
</dbReference>
<evidence type="ECO:0000256" key="1">
    <source>
        <dbReference type="ARBA" id="ARBA00022729"/>
    </source>
</evidence>
<comment type="caution">
    <text evidence="4">The sequence shown here is derived from an EMBL/GenBank/DDBJ whole genome shotgun (WGS) entry which is preliminary data.</text>
</comment>
<evidence type="ECO:0000259" key="3">
    <source>
        <dbReference type="Pfam" id="PF13505"/>
    </source>
</evidence>
<accession>A0ABW8D9E2</accession>
<organism evidence="4 5">
    <name type="scientific">Legionella lytica</name>
    <dbReference type="NCBI Taxonomy" id="96232"/>
    <lineage>
        <taxon>Bacteria</taxon>
        <taxon>Pseudomonadati</taxon>
        <taxon>Pseudomonadota</taxon>
        <taxon>Gammaproteobacteria</taxon>
        <taxon>Legionellales</taxon>
        <taxon>Legionellaceae</taxon>
        <taxon>Legionella</taxon>
    </lineage>
</organism>
<feature type="domain" description="Outer membrane protein beta-barrel" evidence="3">
    <location>
        <begin position="7"/>
        <end position="226"/>
    </location>
</feature>
<sequence length="235" mass="26157">MNNKYSLLVIIASMLSFHAEAGGYAGINLGINAVKVQKDLRYPLEEETPTTAHFDNAYTNFHGQLLTGYELFLKPRFSVALEADAELFTGASHYKINNWFFTQNVATKEQFQYGFSFFLLPAYQLNESVRLFVGPGVSPSYFVVKSEATAGNIGVSGSFNQWLTGGGLKAGAIARLNSNVDLVLSYQFMQYNSIKRTRIEPVSDDTLQGSYKPNVNSVLLGLRYNFSENKPVQNK</sequence>
<gene>
    <name evidence="4" type="ORF">ACD661_12255</name>
</gene>
<dbReference type="Gene3D" id="2.40.160.20">
    <property type="match status" value="1"/>
</dbReference>
<proteinExistence type="predicted"/>
<dbReference type="EMBL" id="JBGORX010000005">
    <property type="protein sequence ID" value="MFJ1269331.1"/>
    <property type="molecule type" value="Genomic_DNA"/>
</dbReference>
<dbReference type="InterPro" id="IPR027385">
    <property type="entry name" value="Beta-barrel_OMP"/>
</dbReference>
<dbReference type="Proteomes" id="UP001615550">
    <property type="component" value="Unassembled WGS sequence"/>
</dbReference>
<feature type="signal peptide" evidence="2">
    <location>
        <begin position="1"/>
        <end position="21"/>
    </location>
</feature>
<evidence type="ECO:0000256" key="2">
    <source>
        <dbReference type="SAM" id="SignalP"/>
    </source>
</evidence>
<keyword evidence="1 2" id="KW-0732">Signal</keyword>
<reference evidence="4 5" key="1">
    <citation type="submission" date="2024-08" db="EMBL/GenBank/DDBJ databases">
        <title>Draft Genome Sequence of Legionella lytica strain DSB2004, Isolated From a Fire Sprinkler System.</title>
        <authorList>
            <person name="Everhart A.D."/>
            <person name="Kidane D.T."/>
            <person name="Farone A.L."/>
            <person name="Farone M.B."/>
        </authorList>
    </citation>
    <scope>NUCLEOTIDE SEQUENCE [LARGE SCALE GENOMIC DNA]</scope>
    <source>
        <strain evidence="4 5">DSB2004</strain>
    </source>
</reference>
<dbReference type="SUPFAM" id="SSF56925">
    <property type="entry name" value="OMPA-like"/>
    <property type="match status" value="1"/>
</dbReference>
<evidence type="ECO:0000313" key="4">
    <source>
        <dbReference type="EMBL" id="MFJ1269331.1"/>
    </source>
</evidence>
<name>A0ABW8D9E2_9GAMM</name>
<evidence type="ECO:0000313" key="5">
    <source>
        <dbReference type="Proteomes" id="UP001615550"/>
    </source>
</evidence>
<keyword evidence="5" id="KW-1185">Reference proteome</keyword>
<dbReference type="Pfam" id="PF13505">
    <property type="entry name" value="OMP_b-brl"/>
    <property type="match status" value="1"/>
</dbReference>